<proteinExistence type="predicted"/>
<accession>A0A348HH02</accession>
<protein>
    <submittedName>
        <fullName evidence="1">Uncharacterized protein</fullName>
    </submittedName>
</protein>
<dbReference type="AlphaFoldDB" id="A0A348HH02"/>
<keyword evidence="2" id="KW-1185">Reference proteome</keyword>
<sequence>MGLVFDQQLQVAQRLGYLLLSHALHGAQIT</sequence>
<evidence type="ECO:0000313" key="2">
    <source>
        <dbReference type="Proteomes" id="UP000267342"/>
    </source>
</evidence>
<evidence type="ECO:0000313" key="1">
    <source>
        <dbReference type="EMBL" id="BBG30904.1"/>
    </source>
</evidence>
<gene>
    <name evidence="1" type="ORF">ZBT109_2167</name>
</gene>
<organism evidence="1 2">
    <name type="scientific">Zymobacter palmae</name>
    <dbReference type="NCBI Taxonomy" id="33074"/>
    <lineage>
        <taxon>Bacteria</taxon>
        <taxon>Pseudomonadati</taxon>
        <taxon>Pseudomonadota</taxon>
        <taxon>Gammaproteobacteria</taxon>
        <taxon>Oceanospirillales</taxon>
        <taxon>Halomonadaceae</taxon>
        <taxon>Zymobacter group</taxon>
        <taxon>Zymobacter</taxon>
    </lineage>
</organism>
<dbReference type="Proteomes" id="UP000267342">
    <property type="component" value="Chromosome"/>
</dbReference>
<dbReference type="EMBL" id="AP018933">
    <property type="protein sequence ID" value="BBG30904.1"/>
    <property type="molecule type" value="Genomic_DNA"/>
</dbReference>
<name>A0A348HH02_9GAMM</name>
<dbReference type="KEGG" id="zpl:ZBT109_2167"/>
<reference evidence="1 2" key="1">
    <citation type="submission" date="2018-09" db="EMBL/GenBank/DDBJ databases">
        <title>Zymobacter palmae IAM14233 (=T109) whole genome analysis.</title>
        <authorList>
            <person name="Yanase H."/>
        </authorList>
    </citation>
    <scope>NUCLEOTIDE SEQUENCE [LARGE SCALE GENOMIC DNA]</scope>
    <source>
        <strain evidence="1 2">IAM14233</strain>
    </source>
</reference>